<name>A0A6N9NLI1_9FLAO</name>
<dbReference type="InterPro" id="IPR049281">
    <property type="entry name" value="BVU_3817-like_C_sf"/>
</dbReference>
<dbReference type="Pfam" id="PF18347">
    <property type="entry name" value="DUF5606"/>
    <property type="match status" value="1"/>
</dbReference>
<protein>
    <submittedName>
        <fullName evidence="4">Uncharacterized protein</fullName>
    </submittedName>
</protein>
<dbReference type="InterPro" id="IPR049280">
    <property type="entry name" value="DUF6852"/>
</dbReference>
<evidence type="ECO:0000259" key="2">
    <source>
        <dbReference type="Pfam" id="PF18347"/>
    </source>
</evidence>
<reference evidence="4 5" key="1">
    <citation type="submission" date="2019-12" db="EMBL/GenBank/DDBJ databases">
        <authorList>
            <person name="Zhao J."/>
        </authorList>
    </citation>
    <scope>NUCLEOTIDE SEQUENCE [LARGE SCALE GENOMIC DNA]</scope>
    <source>
        <strain evidence="4 5">S-15</strain>
    </source>
</reference>
<feature type="domain" description="DUF6852" evidence="3">
    <location>
        <begin position="51"/>
        <end position="119"/>
    </location>
</feature>
<proteinExistence type="predicted"/>
<organism evidence="4 5">
    <name type="scientific">Acidiluteibacter ferrifornacis</name>
    <dbReference type="NCBI Taxonomy" id="2692424"/>
    <lineage>
        <taxon>Bacteria</taxon>
        <taxon>Pseudomonadati</taxon>
        <taxon>Bacteroidota</taxon>
        <taxon>Flavobacteriia</taxon>
        <taxon>Flavobacteriales</taxon>
        <taxon>Cryomorphaceae</taxon>
        <taxon>Acidiluteibacter</taxon>
    </lineage>
</organism>
<dbReference type="AlphaFoldDB" id="A0A6N9NLI1"/>
<dbReference type="Gene3D" id="1.10.10.1650">
    <property type="match status" value="1"/>
</dbReference>
<evidence type="ECO:0000256" key="1">
    <source>
        <dbReference type="SAM" id="MobiDB-lite"/>
    </source>
</evidence>
<feature type="domain" description="DUF5606" evidence="2">
    <location>
        <begin position="4"/>
        <end position="48"/>
    </location>
</feature>
<gene>
    <name evidence="4" type="ORF">GQN54_07640</name>
</gene>
<dbReference type="EMBL" id="WWNE01000006">
    <property type="protein sequence ID" value="NBG65987.1"/>
    <property type="molecule type" value="Genomic_DNA"/>
</dbReference>
<dbReference type="InterPro" id="IPR049282">
    <property type="entry name" value="BVU_3817_N_sf"/>
</dbReference>
<dbReference type="Pfam" id="PF21186">
    <property type="entry name" value="DUF6852"/>
    <property type="match status" value="1"/>
</dbReference>
<accession>A0A6N9NLI1</accession>
<sequence length="177" mass="20015">MDIKGIISIAGKPGLHKVISQTKNGLIAESLIDNKRFPVYSNQQISALEDISIYTYEDDVLLSEVFLKIYEMEDGKETINHKSSANDLSAHLEKVLPNFDKERVYASDIKKIMQWYNLLHKNNLLKVEVNEKTPSSEDEDKEVEKPASKKKATTKKASATKKATSDKEKTTATKKKK</sequence>
<evidence type="ECO:0000313" key="4">
    <source>
        <dbReference type="EMBL" id="NBG65987.1"/>
    </source>
</evidence>
<dbReference type="InterPro" id="IPR041218">
    <property type="entry name" value="DUF5606"/>
</dbReference>
<evidence type="ECO:0000313" key="5">
    <source>
        <dbReference type="Proteomes" id="UP000470771"/>
    </source>
</evidence>
<keyword evidence="5" id="KW-1185">Reference proteome</keyword>
<dbReference type="Proteomes" id="UP000470771">
    <property type="component" value="Unassembled WGS sequence"/>
</dbReference>
<comment type="caution">
    <text evidence="4">The sequence shown here is derived from an EMBL/GenBank/DDBJ whole genome shotgun (WGS) entry which is preliminary data.</text>
</comment>
<feature type="region of interest" description="Disordered" evidence="1">
    <location>
        <begin position="130"/>
        <end position="177"/>
    </location>
</feature>
<evidence type="ECO:0000259" key="3">
    <source>
        <dbReference type="Pfam" id="PF21186"/>
    </source>
</evidence>
<dbReference type="Gene3D" id="2.30.30.730">
    <property type="match status" value="1"/>
</dbReference>